<evidence type="ECO:0000259" key="1">
    <source>
        <dbReference type="PROSITE" id="PS50902"/>
    </source>
</evidence>
<reference evidence="2" key="1">
    <citation type="submission" date="2019-08" db="EMBL/GenBank/DDBJ databases">
        <authorList>
            <person name="Kucharzyk K."/>
            <person name="Murdoch R.W."/>
            <person name="Higgins S."/>
            <person name="Loffler F."/>
        </authorList>
    </citation>
    <scope>NUCLEOTIDE SEQUENCE</scope>
</reference>
<dbReference type="Pfam" id="PF19583">
    <property type="entry name" value="ODP"/>
    <property type="match status" value="1"/>
</dbReference>
<dbReference type="InterPro" id="IPR029039">
    <property type="entry name" value="Flavoprotein-like_sf"/>
</dbReference>
<evidence type="ECO:0000313" key="2">
    <source>
        <dbReference type="EMBL" id="MPL93698.1"/>
    </source>
</evidence>
<dbReference type="SUPFAM" id="SSF52218">
    <property type="entry name" value="Flavoproteins"/>
    <property type="match status" value="1"/>
</dbReference>
<dbReference type="InterPro" id="IPR045761">
    <property type="entry name" value="ODP_dom"/>
</dbReference>
<dbReference type="AlphaFoldDB" id="A0A644VQN4"/>
<dbReference type="SMART" id="SM00849">
    <property type="entry name" value="Lactamase_B"/>
    <property type="match status" value="1"/>
</dbReference>
<dbReference type="SUPFAM" id="SSF56281">
    <property type="entry name" value="Metallo-hydrolase/oxidoreductase"/>
    <property type="match status" value="1"/>
</dbReference>
<dbReference type="PROSITE" id="PS00201">
    <property type="entry name" value="FLAVODOXIN"/>
    <property type="match status" value="1"/>
</dbReference>
<dbReference type="EMBL" id="VSSQ01000400">
    <property type="protein sequence ID" value="MPL93698.1"/>
    <property type="molecule type" value="Genomic_DNA"/>
</dbReference>
<dbReference type="PIRSF" id="PIRSF005243">
    <property type="entry name" value="ROO"/>
    <property type="match status" value="1"/>
</dbReference>
<dbReference type="InterPro" id="IPR036866">
    <property type="entry name" value="RibonucZ/Hydroxyglut_hydro"/>
</dbReference>
<dbReference type="PROSITE" id="PS50902">
    <property type="entry name" value="FLAVODOXIN_LIKE"/>
    <property type="match status" value="1"/>
</dbReference>
<keyword evidence="2" id="KW-0560">Oxidoreductase</keyword>
<protein>
    <submittedName>
        <fullName evidence="2">Nitric oxide reductase</fullName>
        <ecNumber evidence="2">1.-.-.-</ecNumber>
    </submittedName>
</protein>
<name>A0A644VQN4_9ZZZZ</name>
<dbReference type="GO" id="GO:0046872">
    <property type="term" value="F:metal ion binding"/>
    <property type="evidence" value="ECO:0007669"/>
    <property type="project" value="InterPro"/>
</dbReference>
<gene>
    <name evidence="2" type="primary">fprA_4</name>
    <name evidence="2" type="ORF">SDC9_39840</name>
</gene>
<dbReference type="InterPro" id="IPR001226">
    <property type="entry name" value="Flavodoxin_CS"/>
</dbReference>
<sequence>MKPKELVKGIYDVGIIDWTMEDFHGFYTPHGVTYNSYLIMADKICLVDTVKGVYAGEFLATIKTVVDPAKIDYIIINHVEPDHSGSMPALAAACPNAKFFISKQGKDEAIEHYGDIFDFEVVKGGDQLSLGNKTLQFIPVPMLHWPDSMITYLPEDGILFSNDSFGQHYCTSKRFDDEVDLSILYYEVKKYFANILLPYARLIGKALATVNSLDLKLIAPGHGCIWRSHIKELLAKYDEWGRGVQSDKLIIVYDTMWGGTEAMARAITRGASAAGGTVKLFRYNNINKSDIVAELLTAGGILFGSPTQNSGMMPNMGGLFTYLKGLKPTGKKAAAFGTFGWSGGAQKDMEEFIKNTGMQVEPGYNCKWRPRPDEIAAAEQFGYDFAQKLK</sequence>
<dbReference type="GO" id="GO:0016491">
    <property type="term" value="F:oxidoreductase activity"/>
    <property type="evidence" value="ECO:0007669"/>
    <property type="project" value="UniProtKB-KW"/>
</dbReference>
<dbReference type="CDD" id="cd07709">
    <property type="entry name" value="flavodiiron_proteins_MBL-fold"/>
    <property type="match status" value="1"/>
</dbReference>
<dbReference type="PANTHER" id="PTHR43717:SF1">
    <property type="entry name" value="ANAEROBIC NITRIC OXIDE REDUCTASE FLAVORUBREDOXIN"/>
    <property type="match status" value="1"/>
</dbReference>
<dbReference type="Gene3D" id="3.60.15.10">
    <property type="entry name" value="Ribonuclease Z/Hydroxyacylglutathione hydrolase-like"/>
    <property type="match status" value="1"/>
</dbReference>
<proteinExistence type="predicted"/>
<dbReference type="Gene3D" id="3.40.50.360">
    <property type="match status" value="1"/>
</dbReference>
<dbReference type="Pfam" id="PF00258">
    <property type="entry name" value="Flavodoxin_1"/>
    <property type="match status" value="1"/>
</dbReference>
<dbReference type="PANTHER" id="PTHR43717">
    <property type="entry name" value="ANAEROBIC NITRIC OXIDE REDUCTASE FLAVORUBREDOXIN"/>
    <property type="match status" value="1"/>
</dbReference>
<dbReference type="GO" id="GO:0010181">
    <property type="term" value="F:FMN binding"/>
    <property type="evidence" value="ECO:0007669"/>
    <property type="project" value="InterPro"/>
</dbReference>
<dbReference type="InterPro" id="IPR016440">
    <property type="entry name" value="Rubredoxin-O_OxRdtase"/>
</dbReference>
<feature type="domain" description="Flavodoxin-like" evidence="1">
    <location>
        <begin position="249"/>
        <end position="386"/>
    </location>
</feature>
<dbReference type="InterPro" id="IPR001279">
    <property type="entry name" value="Metallo-B-lactamas"/>
</dbReference>
<dbReference type="EC" id="1.-.-.-" evidence="2"/>
<dbReference type="InterPro" id="IPR008254">
    <property type="entry name" value="Flavodoxin/NO_synth"/>
</dbReference>
<organism evidence="2">
    <name type="scientific">bioreactor metagenome</name>
    <dbReference type="NCBI Taxonomy" id="1076179"/>
    <lineage>
        <taxon>unclassified sequences</taxon>
        <taxon>metagenomes</taxon>
        <taxon>ecological metagenomes</taxon>
    </lineage>
</organism>
<comment type="caution">
    <text evidence="2">The sequence shown here is derived from an EMBL/GenBank/DDBJ whole genome shotgun (WGS) entry which is preliminary data.</text>
</comment>
<accession>A0A644VQN4</accession>
<dbReference type="GO" id="GO:0009055">
    <property type="term" value="F:electron transfer activity"/>
    <property type="evidence" value="ECO:0007669"/>
    <property type="project" value="InterPro"/>
</dbReference>